<dbReference type="AlphaFoldDB" id="A0A7V3YH64"/>
<sequence>MRKFIVLCLVAVLISGSVAFAAVEKVKVRKIDILKVQNIPEVRVELEVQGSGTIFVQASTDYDKYTYVTEPVTLEISSPQPFFVLRFTKGDFRRVNLLENLNEEIPEFAEGKNVVVYVYEAKYTSSEGQPEDIKQDIAKYGYALRGVLAKGTKEIQLTKK</sequence>
<protein>
    <submittedName>
        <fullName evidence="2">Uncharacterized protein</fullName>
    </submittedName>
</protein>
<evidence type="ECO:0000313" key="2">
    <source>
        <dbReference type="EMBL" id="HGI30994.1"/>
    </source>
</evidence>
<keyword evidence="1" id="KW-0732">Signal</keyword>
<organism evidence="2">
    <name type="scientific">Candidatus Caldatribacterium californiense</name>
    <dbReference type="NCBI Taxonomy" id="1454726"/>
    <lineage>
        <taxon>Bacteria</taxon>
        <taxon>Pseudomonadati</taxon>
        <taxon>Atribacterota</taxon>
        <taxon>Atribacteria</taxon>
        <taxon>Atribacterales</taxon>
        <taxon>Candidatus Caldatribacteriaceae</taxon>
        <taxon>Candidatus Caldatribacterium</taxon>
    </lineage>
</organism>
<feature type="chain" id="PRO_5030818458" evidence="1">
    <location>
        <begin position="22"/>
        <end position="160"/>
    </location>
</feature>
<proteinExistence type="predicted"/>
<name>A0A7V3YH64_9BACT</name>
<comment type="caution">
    <text evidence="2">The sequence shown here is derived from an EMBL/GenBank/DDBJ whole genome shotgun (WGS) entry which is preliminary data.</text>
</comment>
<reference evidence="2" key="1">
    <citation type="journal article" date="2020" name="mSystems">
        <title>Genome- and Community-Level Interaction Insights into Carbon Utilization and Element Cycling Functions of Hydrothermarchaeota in Hydrothermal Sediment.</title>
        <authorList>
            <person name="Zhou Z."/>
            <person name="Liu Y."/>
            <person name="Xu W."/>
            <person name="Pan J."/>
            <person name="Luo Z.H."/>
            <person name="Li M."/>
        </authorList>
    </citation>
    <scope>NUCLEOTIDE SEQUENCE [LARGE SCALE GENOMIC DNA]</scope>
    <source>
        <strain evidence="2">SpSt-747</strain>
    </source>
</reference>
<gene>
    <name evidence="2" type="ORF">ENV30_06785</name>
</gene>
<feature type="signal peptide" evidence="1">
    <location>
        <begin position="1"/>
        <end position="21"/>
    </location>
</feature>
<accession>A0A7V3YH64</accession>
<dbReference type="EMBL" id="DTFV01000099">
    <property type="protein sequence ID" value="HGI30994.1"/>
    <property type="molecule type" value="Genomic_DNA"/>
</dbReference>
<evidence type="ECO:0000256" key="1">
    <source>
        <dbReference type="SAM" id="SignalP"/>
    </source>
</evidence>